<evidence type="ECO:0000313" key="1">
    <source>
        <dbReference type="EnsemblPlants" id="AVESA.00010b.r2.3DG0530990.1.CDS.1"/>
    </source>
</evidence>
<reference evidence="1" key="2">
    <citation type="submission" date="2025-09" db="UniProtKB">
        <authorList>
            <consortium name="EnsemblPlants"/>
        </authorList>
    </citation>
    <scope>IDENTIFICATION</scope>
</reference>
<dbReference type="Proteomes" id="UP001732700">
    <property type="component" value="Chromosome 3D"/>
</dbReference>
<proteinExistence type="predicted"/>
<keyword evidence="2" id="KW-1185">Reference proteome</keyword>
<organism evidence="1 2">
    <name type="scientific">Avena sativa</name>
    <name type="common">Oat</name>
    <dbReference type="NCBI Taxonomy" id="4498"/>
    <lineage>
        <taxon>Eukaryota</taxon>
        <taxon>Viridiplantae</taxon>
        <taxon>Streptophyta</taxon>
        <taxon>Embryophyta</taxon>
        <taxon>Tracheophyta</taxon>
        <taxon>Spermatophyta</taxon>
        <taxon>Magnoliopsida</taxon>
        <taxon>Liliopsida</taxon>
        <taxon>Poales</taxon>
        <taxon>Poaceae</taxon>
        <taxon>BOP clade</taxon>
        <taxon>Pooideae</taxon>
        <taxon>Poodae</taxon>
        <taxon>Poeae</taxon>
        <taxon>Poeae Chloroplast Group 1 (Aveneae type)</taxon>
        <taxon>Aveninae</taxon>
        <taxon>Avena</taxon>
    </lineage>
</organism>
<protein>
    <submittedName>
        <fullName evidence="1">Uncharacterized protein</fullName>
    </submittedName>
</protein>
<dbReference type="EnsemblPlants" id="AVESA.00010b.r2.3DG0530990.1">
    <property type="protein sequence ID" value="AVESA.00010b.r2.3DG0530990.1.CDS.1"/>
    <property type="gene ID" value="AVESA.00010b.r2.3DG0530990"/>
</dbReference>
<name>A0ACD5W0F7_AVESA</name>
<sequence length="151" mass="17794">MNASLLTLDGVSRVWKWDPDVARKMLVRIVVLHEFSLSIVEYDGFQKFVSSLNPSFHMITRKTLRNDIKKDFDEYKKSLKELFGAANSRISLTMYLWTSNQTIGYMVITAHFINDCWKLEKKNIQVQYLGNIPHRIIHVQYGSKMHLWIEL</sequence>
<evidence type="ECO:0000313" key="2">
    <source>
        <dbReference type="Proteomes" id="UP001732700"/>
    </source>
</evidence>
<accession>A0ACD5W0F7</accession>
<reference evidence="1" key="1">
    <citation type="submission" date="2021-05" db="EMBL/GenBank/DDBJ databases">
        <authorList>
            <person name="Scholz U."/>
            <person name="Mascher M."/>
            <person name="Fiebig A."/>
        </authorList>
    </citation>
    <scope>NUCLEOTIDE SEQUENCE [LARGE SCALE GENOMIC DNA]</scope>
</reference>